<dbReference type="AlphaFoldDB" id="A0A6A4GK12"/>
<proteinExistence type="predicted"/>
<dbReference type="EMBL" id="ML769924">
    <property type="protein sequence ID" value="KAE9385981.1"/>
    <property type="molecule type" value="Genomic_DNA"/>
</dbReference>
<evidence type="ECO:0000313" key="2">
    <source>
        <dbReference type="Proteomes" id="UP000799118"/>
    </source>
</evidence>
<evidence type="ECO:0000313" key="1">
    <source>
        <dbReference type="EMBL" id="KAE9385981.1"/>
    </source>
</evidence>
<gene>
    <name evidence="1" type="ORF">BT96DRAFT_949453</name>
</gene>
<dbReference type="Proteomes" id="UP000799118">
    <property type="component" value="Unassembled WGS sequence"/>
</dbReference>
<accession>A0A6A4GK12</accession>
<name>A0A6A4GK12_9AGAR</name>
<reference evidence="1" key="1">
    <citation type="journal article" date="2019" name="Environ. Microbiol.">
        <title>Fungal ecological strategies reflected in gene transcription - a case study of two litter decomposers.</title>
        <authorList>
            <person name="Barbi F."/>
            <person name="Kohler A."/>
            <person name="Barry K."/>
            <person name="Baskaran P."/>
            <person name="Daum C."/>
            <person name="Fauchery L."/>
            <person name="Ihrmark K."/>
            <person name="Kuo A."/>
            <person name="LaButti K."/>
            <person name="Lipzen A."/>
            <person name="Morin E."/>
            <person name="Grigoriev I.V."/>
            <person name="Henrissat B."/>
            <person name="Lindahl B."/>
            <person name="Martin F."/>
        </authorList>
    </citation>
    <scope>NUCLEOTIDE SEQUENCE</scope>
    <source>
        <strain evidence="1">JB14</strain>
    </source>
</reference>
<dbReference type="OrthoDB" id="1920326at2759"/>
<sequence length="344" mass="38481">MYNVGKFNSSGQRYIGHYSIWLTNEIQEIYAFVADQLTELPPVTDWVNGNLYKPTNEVAGILPVPENVWTEAGISPFFGKNAGNKEAYTPCPKWPLIVSSWNAYADSLGEKSPIAYKNFKLTSPTQLTEQLKVYYNGDWKKAVNIKQTKSLTANIRVPIRQSNLDPNRSFGLKVAESECTVHQASQGFISLPSLPEVDSDRWTESFSSDLVGHSIEHDNNAHFDAIESTSTGNGSGYTDGRTTWKRRWMGSMYMRGATSSWKHNSLELLGTHRPMTLPFTLGLPLAPGFCLVTSMHLSSLFPIMRQNHLESLWGTGHGFQGSTWIPWGQDLWHSLPMDSSATIV</sequence>
<protein>
    <submittedName>
        <fullName evidence="1">Uncharacterized protein</fullName>
    </submittedName>
</protein>
<keyword evidence="2" id="KW-1185">Reference proteome</keyword>
<organism evidence="1 2">
    <name type="scientific">Gymnopus androsaceus JB14</name>
    <dbReference type="NCBI Taxonomy" id="1447944"/>
    <lineage>
        <taxon>Eukaryota</taxon>
        <taxon>Fungi</taxon>
        <taxon>Dikarya</taxon>
        <taxon>Basidiomycota</taxon>
        <taxon>Agaricomycotina</taxon>
        <taxon>Agaricomycetes</taxon>
        <taxon>Agaricomycetidae</taxon>
        <taxon>Agaricales</taxon>
        <taxon>Marasmiineae</taxon>
        <taxon>Omphalotaceae</taxon>
        <taxon>Gymnopus</taxon>
    </lineage>
</organism>